<dbReference type="PANTHER" id="PTHR32309">
    <property type="entry name" value="TYROSINE-PROTEIN KINASE"/>
    <property type="match status" value="1"/>
</dbReference>
<organism evidence="4 5">
    <name type="scientific">Alloacidobacterium dinghuense</name>
    <dbReference type="NCBI Taxonomy" id="2763107"/>
    <lineage>
        <taxon>Bacteria</taxon>
        <taxon>Pseudomonadati</taxon>
        <taxon>Acidobacteriota</taxon>
        <taxon>Terriglobia</taxon>
        <taxon>Terriglobales</taxon>
        <taxon>Acidobacteriaceae</taxon>
        <taxon>Alloacidobacterium</taxon>
    </lineage>
</organism>
<evidence type="ECO:0008006" key="6">
    <source>
        <dbReference type="Google" id="ProtNLM"/>
    </source>
</evidence>
<evidence type="ECO:0000256" key="2">
    <source>
        <dbReference type="SAM" id="MobiDB-lite"/>
    </source>
</evidence>
<dbReference type="AlphaFoldDB" id="A0A7G8BLQ8"/>
<dbReference type="RefSeq" id="WP_186744940.1">
    <property type="nucleotide sequence ID" value="NZ_CP060394.1"/>
</dbReference>
<proteinExistence type="predicted"/>
<dbReference type="GO" id="GO:0004713">
    <property type="term" value="F:protein tyrosine kinase activity"/>
    <property type="evidence" value="ECO:0007669"/>
    <property type="project" value="TreeGrafter"/>
</dbReference>
<feature type="transmembrane region" description="Helical" evidence="3">
    <location>
        <begin position="511"/>
        <end position="534"/>
    </location>
</feature>
<feature type="transmembrane region" description="Helical" evidence="3">
    <location>
        <begin position="29"/>
        <end position="47"/>
    </location>
</feature>
<sequence length="536" mass="61051">MPEITEEQKAGPFDIQYCLDIVRRRHIHFLIPLFLGWIVVWGVSWILPVRYQSATLILVEQPTMPKDYVLPNVSDNLQDRLRSITQQILSRTRLLLIIDQFHLYEDGRKQLNPDEKVQLMRKDIDIELVRDQREDQITAFNIYYSARDPKIAQKVTGELSKLFIDANLEVRQQQSEDTTKFLETQLENARQDLADQEEKIREFKGQHMGDLPSQQASNLQILSGFQQQLLNEQDALNTAQQQKVYLQTSINQYRTLQTTGKTADGTIARLPAIEQELEKLKAQLADLSSRYTDSYPDIRNLKIQIAKTEKMRDALVADLRSKGAADNQSEANSTARDPVELSQNSPLLQLQSQLKANESEIKNREQSIASLKVKIGDYQGRLNQEPMTEQQMADLTRGYEQSKASYDDLLKKKNQSQMATSMELLQQGERFSVLDPPSLPLKPNFPNRVKFCGMGVGIGLALGVLVAGVFEFIDDRMHSEKEIKSLLPILVISEIPEIASQTDEQRNKRKILLGWGMAAVVVVVILAGSVFNYIHS</sequence>
<protein>
    <recommendedName>
        <fullName evidence="6">Polysaccharide chain length determinant protein, PEP-CTERM locus subfamily</fullName>
    </recommendedName>
</protein>
<feature type="transmembrane region" description="Helical" evidence="3">
    <location>
        <begin position="453"/>
        <end position="473"/>
    </location>
</feature>
<evidence type="ECO:0000313" key="4">
    <source>
        <dbReference type="EMBL" id="QNI33478.1"/>
    </source>
</evidence>
<name>A0A7G8BLQ8_9BACT</name>
<feature type="region of interest" description="Disordered" evidence="2">
    <location>
        <begin position="321"/>
        <end position="345"/>
    </location>
</feature>
<keyword evidence="5" id="KW-1185">Reference proteome</keyword>
<feature type="coiled-coil region" evidence="1">
    <location>
        <begin position="172"/>
        <end position="318"/>
    </location>
</feature>
<dbReference type="InterPro" id="IPR050445">
    <property type="entry name" value="Bact_polysacc_biosynth/exp"/>
</dbReference>
<gene>
    <name evidence="4" type="ORF">H7849_05890</name>
</gene>
<dbReference type="KEGG" id="adin:H7849_05890"/>
<reference evidence="4 5" key="1">
    <citation type="submission" date="2020-08" db="EMBL/GenBank/DDBJ databases">
        <title>Edaphobacter telluris sp. nov. and Acidobacterium dinghuensis sp. nov., two acidobacteria isolated from forest soil.</title>
        <authorList>
            <person name="Fu J."/>
            <person name="Qiu L."/>
        </authorList>
    </citation>
    <scope>NUCLEOTIDE SEQUENCE [LARGE SCALE GENOMIC DNA]</scope>
    <source>
        <strain evidence="4">4Y35</strain>
    </source>
</reference>
<keyword evidence="1" id="KW-0175">Coiled coil</keyword>
<accession>A0A7G8BLQ8</accession>
<keyword evidence="3" id="KW-0812">Transmembrane</keyword>
<dbReference type="PANTHER" id="PTHR32309:SF13">
    <property type="entry name" value="FERRIC ENTEROBACTIN TRANSPORT PROTEIN FEPE"/>
    <property type="match status" value="1"/>
</dbReference>
<feature type="compositionally biased region" description="Polar residues" evidence="2">
    <location>
        <begin position="326"/>
        <end position="335"/>
    </location>
</feature>
<keyword evidence="3" id="KW-1133">Transmembrane helix</keyword>
<dbReference type="GO" id="GO:0005886">
    <property type="term" value="C:plasma membrane"/>
    <property type="evidence" value="ECO:0007669"/>
    <property type="project" value="TreeGrafter"/>
</dbReference>
<evidence type="ECO:0000256" key="3">
    <source>
        <dbReference type="SAM" id="Phobius"/>
    </source>
</evidence>
<dbReference type="EMBL" id="CP060394">
    <property type="protein sequence ID" value="QNI33478.1"/>
    <property type="molecule type" value="Genomic_DNA"/>
</dbReference>
<evidence type="ECO:0000256" key="1">
    <source>
        <dbReference type="SAM" id="Coils"/>
    </source>
</evidence>
<evidence type="ECO:0000313" key="5">
    <source>
        <dbReference type="Proteomes" id="UP000515312"/>
    </source>
</evidence>
<keyword evidence="3" id="KW-0472">Membrane</keyword>
<dbReference type="Proteomes" id="UP000515312">
    <property type="component" value="Chromosome"/>
</dbReference>